<dbReference type="Proteomes" id="UP000539538">
    <property type="component" value="Unassembled WGS sequence"/>
</dbReference>
<dbReference type="InterPro" id="IPR029063">
    <property type="entry name" value="SAM-dependent_MTases_sf"/>
</dbReference>
<dbReference type="EMBL" id="JACHOT010000001">
    <property type="protein sequence ID" value="MBB4649258.1"/>
    <property type="molecule type" value="Genomic_DNA"/>
</dbReference>
<sequence>MNARTHSTAVMARRVEPADSLDFFPTPPWATRAFCEHVLQRIWFGPTPFDCTVEDPACGEGHMALALAEYFTEARASDIFGYGYGAVQDFLHPDHRPTGVDWFITNPPFNLALDFVEKALTFARRGVAMLVRTQFQEGEERFERLFSRRPPQWIAQHVERVPMHRGRWVVNGTSATAYQWLIWFKHPAHRDIEVGTRFMWIPKSRRTWSRHDDWLRFGGCWDLPKEHKALQLQDRRYLAPALTLAEVRAEMQGALL</sequence>
<dbReference type="Gene3D" id="3.40.50.150">
    <property type="entry name" value="Vaccinia Virus protein VP39"/>
    <property type="match status" value="1"/>
</dbReference>
<protein>
    <recommendedName>
        <fullName evidence="3">Methyltransferase</fullName>
    </recommendedName>
</protein>
<reference evidence="1 2" key="1">
    <citation type="submission" date="2020-08" db="EMBL/GenBank/DDBJ databases">
        <title>Genomic Encyclopedia of Type Strains, Phase IV (KMG-IV): sequencing the most valuable type-strain genomes for metagenomic binning, comparative biology and taxonomic classification.</title>
        <authorList>
            <person name="Goeker M."/>
        </authorList>
    </citation>
    <scope>NUCLEOTIDE SEQUENCE [LARGE SCALE GENOMIC DNA]</scope>
    <source>
        <strain evidence="1 2">DSM 7050</strain>
    </source>
</reference>
<evidence type="ECO:0000313" key="1">
    <source>
        <dbReference type="EMBL" id="MBB4649258.1"/>
    </source>
</evidence>
<evidence type="ECO:0000313" key="2">
    <source>
        <dbReference type="Proteomes" id="UP000539538"/>
    </source>
</evidence>
<name>A0ABR6KXW7_9HYPH</name>
<dbReference type="RefSeq" id="WP_246389414.1">
    <property type="nucleotide sequence ID" value="NZ_BAAAVZ010000008.1"/>
</dbReference>
<accession>A0ABR6KXW7</accession>
<keyword evidence="2" id="KW-1185">Reference proteome</keyword>
<dbReference type="SUPFAM" id="SSF53335">
    <property type="entry name" value="S-adenosyl-L-methionine-dependent methyltransferases"/>
    <property type="match status" value="1"/>
</dbReference>
<evidence type="ECO:0008006" key="3">
    <source>
        <dbReference type="Google" id="ProtNLM"/>
    </source>
</evidence>
<comment type="caution">
    <text evidence="1">The sequence shown here is derived from an EMBL/GenBank/DDBJ whole genome shotgun (WGS) entry which is preliminary data.</text>
</comment>
<proteinExistence type="predicted"/>
<organism evidence="1 2">
    <name type="scientific">Aminobacter niigataensis</name>
    <dbReference type="NCBI Taxonomy" id="83265"/>
    <lineage>
        <taxon>Bacteria</taxon>
        <taxon>Pseudomonadati</taxon>
        <taxon>Pseudomonadota</taxon>
        <taxon>Alphaproteobacteria</taxon>
        <taxon>Hyphomicrobiales</taxon>
        <taxon>Phyllobacteriaceae</taxon>
        <taxon>Aminobacter</taxon>
    </lineage>
</organism>
<gene>
    <name evidence="1" type="ORF">GGQ99_000980</name>
</gene>